<evidence type="ECO:0000256" key="1">
    <source>
        <dbReference type="SAM" id="MobiDB-lite"/>
    </source>
</evidence>
<reference evidence="3" key="8">
    <citation type="submission" date="2012-08" db="EMBL/GenBank/DDBJ databases">
        <title>The Second Rice Annotation Project Meeting (RAP2).</title>
        <authorList>
            <consortium name="The Rice Annotation Project (RAP)"/>
        </authorList>
    </citation>
    <scope>NUCLEOTIDE SEQUENCE</scope>
</reference>
<dbReference type="Proteomes" id="UP000000763">
    <property type="component" value="Chromosome 2"/>
</dbReference>
<dbReference type="EMBL" id="AP005797">
    <property type="protein sequence ID" value="BAD17617.1"/>
    <property type="molecule type" value="Genomic_DNA"/>
</dbReference>
<name>A0A0P0VGK0_ORYSJ</name>
<feature type="region of interest" description="Disordered" evidence="1">
    <location>
        <begin position="133"/>
        <end position="186"/>
    </location>
</feature>
<evidence type="ECO:0000313" key="3">
    <source>
        <dbReference type="EMBL" id="BAF08234.1"/>
    </source>
</evidence>
<reference evidence="3" key="3">
    <citation type="journal article" date="2006" name="Nucleic Acids Res.">
        <title>The Rice Annotation Project Database (RAP-DB): hub for Oryza sativa ssp. japonica genome information.</title>
        <authorList>
            <person name="Ohyanagi H."/>
            <person name="Tanaka T."/>
            <person name="Sakai H."/>
            <person name="Shigemoto Y."/>
            <person name="Yamaguchi K."/>
            <person name="Habara T."/>
            <person name="Fujii Y."/>
            <person name="Antonio B.A."/>
            <person name="Nagamura Y."/>
            <person name="Imanishi T."/>
            <person name="Ikeo K."/>
            <person name="Itoh T."/>
            <person name="Gojobori T."/>
            <person name="Sasaki T."/>
        </authorList>
    </citation>
    <scope>NUCLEOTIDE SEQUENCE</scope>
</reference>
<dbReference type="AlphaFoldDB" id="A0A0P0VGK0"/>
<accession>A0A0P0VGK0</accession>
<feature type="region of interest" description="Disordered" evidence="1">
    <location>
        <begin position="85"/>
        <end position="109"/>
    </location>
</feature>
<reference evidence="2" key="1">
    <citation type="submission" date="2002-10" db="EMBL/GenBank/DDBJ databases">
        <title>Oryza sativa nipponbare(GA3) genomic DNA, chromosome 2, BAC clone:B1131G07.</title>
        <authorList>
            <person name="Sasaki T."/>
            <person name="Matsumoto T."/>
            <person name="Katayose Y."/>
        </authorList>
    </citation>
    <scope>NUCLEOTIDE SEQUENCE</scope>
</reference>
<feature type="compositionally biased region" description="Basic residues" evidence="1">
    <location>
        <begin position="135"/>
        <end position="169"/>
    </location>
</feature>
<dbReference type="Gramene" id="Os02t0220800-01">
    <property type="protein sequence ID" value="Os02t0220800-01"/>
    <property type="gene ID" value="Os02g0220800"/>
</dbReference>
<evidence type="ECO:0000313" key="4">
    <source>
        <dbReference type="Proteomes" id="UP000000763"/>
    </source>
</evidence>
<reference evidence="3" key="5">
    <citation type="journal article" date="2008" name="Nucleic Acids Res.">
        <title>The Rice Annotation Project Database (RAP-DB): 2008 update.</title>
        <authorList>
            <consortium name="The Rice Annotation Project (RAP)"/>
            <person name="Tanaka T."/>
            <person name="Antonio B.A."/>
            <person name="Kikuchi S."/>
            <person name="Matsumoto T."/>
            <person name="Nagamura Y."/>
            <person name="Numa H."/>
            <person name="Sakai H."/>
            <person name="Wu J."/>
            <person name="Itoh T."/>
            <person name="Sasaki T."/>
            <person name="Aono R."/>
            <person name="Fujii Y."/>
            <person name="Habara T."/>
            <person name="Harada E."/>
            <person name="Kanno M."/>
            <person name="Kawahara Y."/>
            <person name="Kawashima H."/>
            <person name="Kubooka H."/>
            <person name="Matsuya A."/>
            <person name="Nakaoka H."/>
            <person name="Saichi N."/>
            <person name="Sanbonmatsu R."/>
            <person name="Sato Y."/>
            <person name="Shinso Y."/>
            <person name="Suzuki M."/>
            <person name="Takeda J."/>
            <person name="Tanino M."/>
            <person name="Todokoro F."/>
            <person name="Yamaguchi K."/>
            <person name="Yamamoto N."/>
            <person name="Yamasaki C."/>
            <person name="Imanishi T."/>
            <person name="Okido T."/>
            <person name="Tada M."/>
            <person name="Ikeo K."/>
            <person name="Tateno Y."/>
            <person name="Gojobori T."/>
            <person name="Lin Y.C."/>
            <person name="Wei F.J."/>
            <person name="Hsing Y.I."/>
            <person name="Zhao Q."/>
            <person name="Han B."/>
            <person name="Kramer M.R."/>
            <person name="McCombie R.W."/>
            <person name="Lonsdale D."/>
            <person name="O'Donovan C.C."/>
            <person name="Whitfield E.J."/>
            <person name="Apweiler R."/>
            <person name="Koyanagi K.O."/>
            <person name="Khurana J.P."/>
            <person name="Raghuvanshi S."/>
            <person name="Singh N.K."/>
            <person name="Tyagi A.K."/>
            <person name="Haberer G."/>
            <person name="Fujisawa M."/>
            <person name="Hosokawa S."/>
            <person name="Ito Y."/>
            <person name="Ikawa H."/>
            <person name="Shibata M."/>
            <person name="Yamamoto M."/>
            <person name="Bruskiewich R.M."/>
            <person name="Hoen D.R."/>
            <person name="Bureau TE."/>
            <person name="Namiki N."/>
            <person name="Ohyanagi H."/>
            <person name="Sakai Y."/>
            <person name="Nobushima S."/>
            <person name="Sakata K."/>
            <person name="Barrero R.A."/>
            <person name="Sato Y."/>
            <person name="Souvorov A."/>
            <person name="Smith-White B."/>
            <person name="Tatusova T."/>
            <person name="An S."/>
            <person name="An G."/>
            <person name="OOta S."/>
            <person name="Fuks G."/>
            <person name="Messing J."/>
            <person name="Christie K.R."/>
            <person name="Lieberherr D."/>
            <person name="Kim H."/>
            <person name="Zuccolo A."/>
            <person name="Wing R.A."/>
            <person name="Nobuta K."/>
            <person name="Green P.J."/>
            <person name="Lu C."/>
            <person name="Meyers BC."/>
            <person name="Chaparro C."/>
            <person name="Piegu B."/>
            <person name="Panaud O."/>
            <person name="Echeverria M."/>
        </authorList>
    </citation>
    <scope>NUCLEOTIDE SEQUENCE</scope>
</reference>
<reference evidence="3" key="7">
    <citation type="submission" date="2012-08" db="EMBL/GenBank/DDBJ databases">
        <title>Oryza sativa nipponbare(GA3) genomic DNA, chromosome 2.</title>
        <authorList>
            <consortium name="IRGSP(International Rice Genome Sequencing Project)"/>
        </authorList>
    </citation>
    <scope>NUCLEOTIDE SEQUENCE</scope>
</reference>
<gene>
    <name evidence="3" type="ordered locus">Os02g0220800</name>
    <name evidence="2" type="ORF">B1131G07.14</name>
</gene>
<protein>
    <submittedName>
        <fullName evidence="3">Os02g0220800 protein</fullName>
    </submittedName>
</protein>
<reference evidence="3 4" key="2">
    <citation type="journal article" date="2005" name="Nature">
        <title>The map-based sequence of the rice genome.</title>
        <authorList>
            <consortium name="International rice genome sequencing project (IRGSP)"/>
            <person name="Matsumoto T."/>
            <person name="Wu J."/>
            <person name="Kanamori H."/>
            <person name="Katayose Y."/>
            <person name="Fujisawa M."/>
            <person name="Namiki N."/>
            <person name="Mizuno H."/>
            <person name="Yamamoto K."/>
            <person name="Antonio B.A."/>
            <person name="Baba T."/>
            <person name="Sakata K."/>
            <person name="Nagamura Y."/>
            <person name="Aoki H."/>
            <person name="Arikawa K."/>
            <person name="Arita K."/>
            <person name="Bito T."/>
            <person name="Chiden Y."/>
            <person name="Fujitsuka N."/>
            <person name="Fukunaka R."/>
            <person name="Hamada M."/>
            <person name="Harada C."/>
            <person name="Hayashi A."/>
            <person name="Hijishita S."/>
            <person name="Honda M."/>
            <person name="Hosokawa S."/>
            <person name="Ichikawa Y."/>
            <person name="Idonuma A."/>
            <person name="Iijima M."/>
            <person name="Ikeda M."/>
            <person name="Ikeno M."/>
            <person name="Ito K."/>
            <person name="Ito S."/>
            <person name="Ito T."/>
            <person name="Ito Y."/>
            <person name="Ito Y."/>
            <person name="Iwabuchi A."/>
            <person name="Kamiya K."/>
            <person name="Karasawa W."/>
            <person name="Kurita K."/>
            <person name="Katagiri S."/>
            <person name="Kikuta A."/>
            <person name="Kobayashi H."/>
            <person name="Kobayashi N."/>
            <person name="Machita K."/>
            <person name="Maehara T."/>
            <person name="Masukawa M."/>
            <person name="Mizubayashi T."/>
            <person name="Mukai Y."/>
            <person name="Nagasaki H."/>
            <person name="Nagata Y."/>
            <person name="Naito S."/>
            <person name="Nakashima M."/>
            <person name="Nakama Y."/>
            <person name="Nakamichi Y."/>
            <person name="Nakamura M."/>
            <person name="Meguro A."/>
            <person name="Negishi M."/>
            <person name="Ohta I."/>
            <person name="Ohta T."/>
            <person name="Okamoto M."/>
            <person name="Ono N."/>
            <person name="Saji S."/>
            <person name="Sakaguchi M."/>
            <person name="Sakai K."/>
            <person name="Shibata M."/>
            <person name="Shimokawa T."/>
            <person name="Song J."/>
            <person name="Takazaki Y."/>
            <person name="Terasawa K."/>
            <person name="Tsugane M."/>
            <person name="Tsuji K."/>
            <person name="Ueda S."/>
            <person name="Waki K."/>
            <person name="Yamagata H."/>
            <person name="Yamamoto M."/>
            <person name="Yamamoto S."/>
            <person name="Yamane H."/>
            <person name="Yoshiki S."/>
            <person name="Yoshihara R."/>
            <person name="Yukawa K."/>
            <person name="Zhong H."/>
            <person name="Yano M."/>
            <person name="Yuan Q."/>
            <person name="Ouyang S."/>
            <person name="Liu J."/>
            <person name="Jones K.M."/>
            <person name="Gansberger K."/>
            <person name="Moffat K."/>
            <person name="Hill J."/>
            <person name="Bera J."/>
            <person name="Fadrosh D."/>
            <person name="Jin S."/>
            <person name="Johri S."/>
            <person name="Kim M."/>
            <person name="Overton L."/>
            <person name="Reardon M."/>
            <person name="Tsitrin T."/>
            <person name="Vuong H."/>
            <person name="Weaver B."/>
            <person name="Ciecko A."/>
            <person name="Tallon L."/>
            <person name="Jackson J."/>
            <person name="Pai G."/>
            <person name="Aken S.V."/>
            <person name="Utterback T."/>
            <person name="Reidmuller S."/>
            <person name="Feldblyum T."/>
            <person name="Hsiao J."/>
            <person name="Zismann V."/>
            <person name="Iobst S."/>
            <person name="de Vazeille A.R."/>
            <person name="Buell C.R."/>
            <person name="Ying K."/>
            <person name="Li Y."/>
            <person name="Lu T."/>
            <person name="Huang Y."/>
            <person name="Zhao Q."/>
            <person name="Feng Q."/>
            <person name="Zhang L."/>
            <person name="Zhu J."/>
            <person name="Weng Q."/>
            <person name="Mu J."/>
            <person name="Lu Y."/>
            <person name="Fan D."/>
            <person name="Liu Y."/>
            <person name="Guan J."/>
            <person name="Zhang Y."/>
            <person name="Yu S."/>
            <person name="Liu X."/>
            <person name="Zhang Y."/>
            <person name="Hong G."/>
            <person name="Han B."/>
            <person name="Choisne N."/>
            <person name="Demange N."/>
            <person name="Orjeda G."/>
            <person name="Samain S."/>
            <person name="Cattolico L."/>
            <person name="Pelletier E."/>
            <person name="Couloux A."/>
            <person name="Segurens B."/>
            <person name="Wincker P."/>
            <person name="D'Hont A."/>
            <person name="Scarpelli C."/>
            <person name="Weissenbach J."/>
            <person name="Salanoubat M."/>
            <person name="Quetier F."/>
            <person name="Yu Y."/>
            <person name="Kim H.R."/>
            <person name="Rambo T."/>
            <person name="Currie J."/>
            <person name="Collura K."/>
            <person name="Luo M."/>
            <person name="Yang T."/>
            <person name="Ammiraju J.S.S."/>
            <person name="Engler F."/>
            <person name="Soderlund C."/>
            <person name="Wing R.A."/>
            <person name="Palmer L.E."/>
            <person name="de la Bastide M."/>
            <person name="Spiegel L."/>
            <person name="Nascimento L."/>
            <person name="Zutavern T."/>
            <person name="O'Shaughnessy A."/>
            <person name="Dike S."/>
            <person name="Dedhia N."/>
            <person name="Preston R."/>
            <person name="Balija V."/>
            <person name="McCombie W.R."/>
            <person name="Chow T."/>
            <person name="Chen H."/>
            <person name="Chung M."/>
            <person name="Chen C."/>
            <person name="Shaw J."/>
            <person name="Wu H."/>
            <person name="Hsiao K."/>
            <person name="Chao Y."/>
            <person name="Chu M."/>
            <person name="Cheng C."/>
            <person name="Hour A."/>
            <person name="Lee P."/>
            <person name="Lin S."/>
            <person name="Lin Y."/>
            <person name="Liou J."/>
            <person name="Liu S."/>
            <person name="Hsing Y."/>
            <person name="Raghuvanshi S."/>
            <person name="Mohanty A."/>
            <person name="Bharti A.K."/>
            <person name="Gaur A."/>
            <person name="Gupta V."/>
            <person name="Kumar D."/>
            <person name="Ravi V."/>
            <person name="Vij S."/>
            <person name="Kapur A."/>
            <person name="Khurana P."/>
            <person name="Khurana P."/>
            <person name="Khurana J.P."/>
            <person name="Tyagi A.K."/>
            <person name="Gaikwad K."/>
            <person name="Singh A."/>
            <person name="Dalal V."/>
            <person name="Srivastava S."/>
            <person name="Dixit A."/>
            <person name="Pal A.K."/>
            <person name="Ghazi I.A."/>
            <person name="Yadav M."/>
            <person name="Pandit A."/>
            <person name="Bhargava A."/>
            <person name="Sureshbabu K."/>
            <person name="Batra K."/>
            <person name="Sharma T.R."/>
            <person name="Mohapatra T."/>
            <person name="Singh N.K."/>
            <person name="Messing J."/>
            <person name="Nelson A.B."/>
            <person name="Fuks G."/>
            <person name="Kavchok S."/>
            <person name="Keizer G."/>
            <person name="Linton E."/>
            <person name="Llaca V."/>
            <person name="Song R."/>
            <person name="Tanyolac B."/>
            <person name="Young S."/>
            <person name="Ho-Il K."/>
            <person name="Hahn J.H."/>
            <person name="Sangsakoo G."/>
            <person name="Vanavichit A."/>
            <person name="de Mattos Luiz.A.T."/>
            <person name="Zimmer P.D."/>
            <person name="Malone G."/>
            <person name="Dellagostin O."/>
            <person name="de Oliveira A.C."/>
            <person name="Bevan M."/>
            <person name="Bancroft I."/>
            <person name="Minx P."/>
            <person name="Cordum H."/>
            <person name="Wilson R."/>
            <person name="Cheng Z."/>
            <person name="Jin W."/>
            <person name="Jiang J."/>
            <person name="Leong S.A."/>
            <person name="Iwama H."/>
            <person name="Gojobori T."/>
            <person name="Itoh T."/>
            <person name="Niimura Y."/>
            <person name="Fujii Y."/>
            <person name="Habara T."/>
            <person name="Sakai H."/>
            <person name="Sato Y."/>
            <person name="Wilson G."/>
            <person name="Kumar K."/>
            <person name="McCouch S."/>
            <person name="Juretic N."/>
            <person name="Hoen D."/>
            <person name="Wright S."/>
            <person name="Bruskiewich R."/>
            <person name="Bureau T."/>
            <person name="Miyao A."/>
            <person name="Hirochika H."/>
            <person name="Nishikawa T."/>
            <person name="Kadowaki K."/>
            <person name="Sugiura M."/>
            <person name="Burr B."/>
            <person name="Sasaki T."/>
        </authorList>
    </citation>
    <scope>NUCLEOTIDE SEQUENCE [LARGE SCALE GENOMIC DNA]</scope>
    <source>
        <strain evidence="4">cv. Nipponbare</strain>
    </source>
</reference>
<evidence type="ECO:0000313" key="2">
    <source>
        <dbReference type="EMBL" id="BAD17617.1"/>
    </source>
</evidence>
<feature type="compositionally biased region" description="Basic residues" evidence="1">
    <location>
        <begin position="176"/>
        <end position="186"/>
    </location>
</feature>
<dbReference type="SMR" id="A0A0P0VGK0"/>
<dbReference type="EMBL" id="AP008208">
    <property type="protein sequence ID" value="BAF08234.1"/>
    <property type="molecule type" value="Genomic_DNA"/>
</dbReference>
<proteinExistence type="predicted"/>
<organism evidence="2 4">
    <name type="scientific">Oryza sativa subsp. japonica</name>
    <name type="common">Rice</name>
    <dbReference type="NCBI Taxonomy" id="39947"/>
    <lineage>
        <taxon>Eukaryota</taxon>
        <taxon>Viridiplantae</taxon>
        <taxon>Streptophyta</taxon>
        <taxon>Embryophyta</taxon>
        <taxon>Tracheophyta</taxon>
        <taxon>Spermatophyta</taxon>
        <taxon>Magnoliopsida</taxon>
        <taxon>Liliopsida</taxon>
        <taxon>Poales</taxon>
        <taxon>Poaceae</taxon>
        <taxon>BOP clade</taxon>
        <taxon>Oryzoideae</taxon>
        <taxon>Oryzeae</taxon>
        <taxon>Oryzinae</taxon>
        <taxon>Oryza</taxon>
        <taxon>Oryza sativa</taxon>
    </lineage>
</organism>
<sequence length="217" mass="24572">MLRPILRGNCQSPPFEPLQRRITLPIDQNCHVRGVSTDGNRPEGGQGGEFGLEVRMHRRAAHIVEPVGEPLVVVDDAVVPVPRGEGLHGAPVPGGAAEADALGGPDLDRVGVHEPRVIRRRDGQREPHLVLLLQPRHRRVRPHPPRLRRRRRHRSRNRSHHRRRLGRRRRGDDRRRRQRRGLRRRPPIYQSIPALLDRAAAAVNSLLRVGFASARGG</sequence>
<reference evidence="4" key="6">
    <citation type="journal article" date="2008" name="Nucleic Acids Res.">
        <title>The rice annotation project database (RAP-DB): 2008 update.</title>
        <authorList>
            <consortium name="The rice annotation project (RAP)"/>
        </authorList>
    </citation>
    <scope>GENOME REANNOTATION</scope>
    <source>
        <strain evidence="4">cv. Nipponbare</strain>
    </source>
</reference>
<reference evidence="3" key="4">
    <citation type="journal article" date="2007" name="Genome Res.">
        <title>Curated Genome Annotation of Oryza sativa ssp. japonica and Comparative Genome Analysis with Arabidopsis thaliana.</title>
        <authorList>
            <consortium name="The Rice Annotation Project (RAP)"/>
            <person name="Itoh T."/>
            <person name="Tanaka T."/>
            <person name="Barrero R.A."/>
            <person name="Yamasaki C."/>
            <person name="Fujii Y."/>
            <person name="Hilton P.B."/>
            <person name="Antonio B.A."/>
            <person name="Aono H."/>
            <person name="Apweiler R."/>
            <person name="Bruskiewich R."/>
            <person name="Bureau T."/>
            <person name="Burr F."/>
            <person name="Costa de Oliveira A."/>
            <person name="Fuks G."/>
            <person name="Habara T."/>
            <person name="Haberer G."/>
            <person name="Han B."/>
            <person name="Harada E."/>
            <person name="Hiraki A.T."/>
            <person name="Hirochika H."/>
            <person name="Hoen D."/>
            <person name="Hokari H."/>
            <person name="Hosokawa S."/>
            <person name="Hsing Y."/>
            <person name="Ikawa H."/>
            <person name="Ikeo K."/>
            <person name="Imanishi T."/>
            <person name="Ito Y."/>
            <person name="Jaiswal P."/>
            <person name="Kanno M."/>
            <person name="Kawahara Y."/>
            <person name="Kawamura T."/>
            <person name="Kawashima H."/>
            <person name="Khurana J.P."/>
            <person name="Kikuchi S."/>
            <person name="Komatsu S."/>
            <person name="Koyanagi K.O."/>
            <person name="Kubooka H."/>
            <person name="Lieberherr D."/>
            <person name="Lin Y.C."/>
            <person name="Lonsdale D."/>
            <person name="Matsumoto T."/>
            <person name="Matsuya A."/>
            <person name="McCombie W.R."/>
            <person name="Messing J."/>
            <person name="Miyao A."/>
            <person name="Mulder N."/>
            <person name="Nagamura Y."/>
            <person name="Nam J."/>
            <person name="Namiki N."/>
            <person name="Numa H."/>
            <person name="Nurimoto S."/>
            <person name="O'donovan C."/>
            <person name="Ohyanagi H."/>
            <person name="Okido T."/>
            <person name="Oota S."/>
            <person name="Osato N."/>
            <person name="Palmer L.E."/>
            <person name="Quetier F."/>
            <person name="Raghuvanshi S."/>
            <person name="Saichi N."/>
            <person name="Sakai H."/>
            <person name="Sakai Y."/>
            <person name="Sakata K."/>
            <person name="Sakurai T."/>
            <person name="Sato F."/>
            <person name="Sato Y."/>
            <person name="Schoof H."/>
            <person name="Seki M."/>
            <person name="Shibata M."/>
            <person name="Shimizu Y."/>
            <person name="Shinozaki K."/>
            <person name="Shinso Y."/>
            <person name="Singh N.K."/>
            <person name="Smith-White B."/>
            <person name="Takeda J."/>
            <person name="Tanino M."/>
            <person name="Tatusova T."/>
            <person name="Thongjuea S."/>
            <person name="Todokoro F."/>
            <person name="Tsugane M."/>
            <person name="Tyagi A.K."/>
            <person name="Vanavichit A."/>
            <person name="Wang A."/>
            <person name="Wing R.A."/>
            <person name="Yamaguchi K."/>
            <person name="Yamamoto M."/>
            <person name="Yamamoto N."/>
            <person name="Yu Y."/>
            <person name="Zhang H."/>
            <person name="Zhao Q."/>
            <person name="Higo K."/>
            <person name="Burr B."/>
            <person name="Gojobori T."/>
            <person name="Sasaki T."/>
        </authorList>
    </citation>
    <scope>NUCLEOTIDE SEQUENCE</scope>
</reference>
<dbReference type="KEGG" id="dosa:Os02g0220800"/>